<gene>
    <name evidence="2" type="ORF">H3L94_02875</name>
</gene>
<organism evidence="2 3">
    <name type="scientific">Neisseria shayeganii</name>
    <dbReference type="NCBI Taxonomy" id="607712"/>
    <lineage>
        <taxon>Bacteria</taxon>
        <taxon>Pseudomonadati</taxon>
        <taxon>Pseudomonadota</taxon>
        <taxon>Betaproteobacteria</taxon>
        <taxon>Neisseriales</taxon>
        <taxon>Neisseriaceae</taxon>
        <taxon>Neisseria</taxon>
    </lineage>
</organism>
<sequence>MNQRIRSVYAALLLMLAACEQAAHNTAAPDAATPGADVPGLVQARQQFVASCTEAAAGEDSGTPPETFAAVCGCTFDETAAQYRSQAAWLQALADYDSGKNGDELEANMRAAGNRCAERLLP</sequence>
<dbReference type="RefSeq" id="WP_182122586.1">
    <property type="nucleotide sequence ID" value="NZ_CP059567.1"/>
</dbReference>
<feature type="signal peptide" evidence="1">
    <location>
        <begin position="1"/>
        <end position="22"/>
    </location>
</feature>
<dbReference type="AlphaFoldDB" id="A0A7D7S5Q9"/>
<feature type="chain" id="PRO_5028159272" description="Lipoprotein" evidence="1">
    <location>
        <begin position="23"/>
        <end position="122"/>
    </location>
</feature>
<dbReference type="Proteomes" id="UP000514752">
    <property type="component" value="Chromosome"/>
</dbReference>
<evidence type="ECO:0000313" key="3">
    <source>
        <dbReference type="Proteomes" id="UP000514752"/>
    </source>
</evidence>
<evidence type="ECO:0008006" key="4">
    <source>
        <dbReference type="Google" id="ProtNLM"/>
    </source>
</evidence>
<protein>
    <recommendedName>
        <fullName evidence="4">Lipoprotein</fullName>
    </recommendedName>
</protein>
<evidence type="ECO:0000256" key="1">
    <source>
        <dbReference type="SAM" id="SignalP"/>
    </source>
</evidence>
<reference evidence="2 3" key="1">
    <citation type="submission" date="2020-07" db="EMBL/GenBank/DDBJ databases">
        <title>Genomic diversity of species in the Neisseriaceae family.</title>
        <authorList>
            <person name="Vincent A.T."/>
            <person name="Bernet E."/>
            <person name="Veyrier F.J."/>
        </authorList>
    </citation>
    <scope>NUCLEOTIDE SEQUENCE [LARGE SCALE GENOMIC DNA]</scope>
    <source>
        <strain evidence="2 3">DSM 22244</strain>
    </source>
</reference>
<name>A0A7D7S5Q9_9NEIS</name>
<evidence type="ECO:0000313" key="2">
    <source>
        <dbReference type="EMBL" id="QMT41006.1"/>
    </source>
</evidence>
<dbReference type="PROSITE" id="PS51257">
    <property type="entry name" value="PROKAR_LIPOPROTEIN"/>
    <property type="match status" value="1"/>
</dbReference>
<dbReference type="EMBL" id="CP059567">
    <property type="protein sequence ID" value="QMT41006.1"/>
    <property type="molecule type" value="Genomic_DNA"/>
</dbReference>
<keyword evidence="1" id="KW-0732">Signal</keyword>
<proteinExistence type="predicted"/>
<dbReference type="KEGG" id="nsg:H3L94_02875"/>
<accession>A0A7D7S5Q9</accession>